<evidence type="ECO:0000256" key="3">
    <source>
        <dbReference type="ARBA" id="ARBA00022801"/>
    </source>
</evidence>
<evidence type="ECO:0000256" key="4">
    <source>
        <dbReference type="SAM" id="MobiDB-lite"/>
    </source>
</evidence>
<feature type="compositionally biased region" description="Basic and acidic residues" evidence="4">
    <location>
        <begin position="302"/>
        <end position="311"/>
    </location>
</feature>
<evidence type="ECO:0000313" key="6">
    <source>
        <dbReference type="EMBL" id="OLP82574.1"/>
    </source>
</evidence>
<feature type="region of interest" description="Disordered" evidence="4">
    <location>
        <begin position="302"/>
        <end position="323"/>
    </location>
</feature>
<dbReference type="EMBL" id="LSRX01001181">
    <property type="protein sequence ID" value="OLP82574.1"/>
    <property type="molecule type" value="Genomic_DNA"/>
</dbReference>
<keyword evidence="7" id="KW-1185">Reference proteome</keyword>
<sequence length="356" mass="38954">MRAAPARAAPGGRRGSVPGDLLNIESLPLREVLVNIYEAEGRKQPIIRSRLNLRAILAGASHAGVEVYRREYGYAFTEEEVSGISECVPRRRKNFLYRVTLEMGLCPLSEGRVQELLTDMAPTWRGSEFNAIHNNSLDFADAFLQQLGVGRLPRELGESGASSPGYISSCNAKIFRPLQQTCSMDFSLSGLFRGAAEMGYSVAAMLAQPFSQEEADGEDPEVQAHSADRQLFCQSVACTDDDAGLLATEPANSSLDAEYFVGDVEPLPDSSDTLHELEITVARGLAQDRQLGCLLSARDTEKAARGSEEKSPVASTQQRVEEPRVLHRSWRHLPSVGTWHAPRLKDARQLLPSVGT</sequence>
<dbReference type="InterPro" id="IPR008580">
    <property type="entry name" value="PPPDE_dom"/>
</dbReference>
<organism evidence="6 7">
    <name type="scientific">Symbiodinium microadriaticum</name>
    <name type="common">Dinoflagellate</name>
    <name type="synonym">Zooxanthella microadriatica</name>
    <dbReference type="NCBI Taxonomy" id="2951"/>
    <lineage>
        <taxon>Eukaryota</taxon>
        <taxon>Sar</taxon>
        <taxon>Alveolata</taxon>
        <taxon>Dinophyceae</taxon>
        <taxon>Suessiales</taxon>
        <taxon>Symbiodiniaceae</taxon>
        <taxon>Symbiodinium</taxon>
    </lineage>
</organism>
<gene>
    <name evidence="6" type="primary">desi2</name>
    <name evidence="6" type="ORF">AK812_SmicGene36758</name>
</gene>
<dbReference type="PANTHER" id="PTHR12378">
    <property type="entry name" value="DESUMOYLATING ISOPEPTIDASE"/>
    <property type="match status" value="1"/>
</dbReference>
<keyword evidence="3" id="KW-0378">Hydrolase</keyword>
<comment type="caution">
    <text evidence="6">The sequence shown here is derived from an EMBL/GenBank/DDBJ whole genome shotgun (WGS) entry which is preliminary data.</text>
</comment>
<evidence type="ECO:0000256" key="2">
    <source>
        <dbReference type="ARBA" id="ARBA00022670"/>
    </source>
</evidence>
<name>A0A1Q9CI16_SYMMI</name>
<dbReference type="Pfam" id="PF05903">
    <property type="entry name" value="Peptidase_C97"/>
    <property type="match status" value="1"/>
</dbReference>
<evidence type="ECO:0000256" key="1">
    <source>
        <dbReference type="ARBA" id="ARBA00008140"/>
    </source>
</evidence>
<accession>A0A1Q9CI16</accession>
<evidence type="ECO:0000259" key="5">
    <source>
        <dbReference type="PROSITE" id="PS51858"/>
    </source>
</evidence>
<dbReference type="GO" id="GO:0101005">
    <property type="term" value="F:deubiquitinase activity"/>
    <property type="evidence" value="ECO:0007669"/>
    <property type="project" value="TreeGrafter"/>
</dbReference>
<dbReference type="InterPro" id="IPR042266">
    <property type="entry name" value="PPPDE_sf"/>
</dbReference>
<dbReference type="GO" id="GO:0006508">
    <property type="term" value="P:proteolysis"/>
    <property type="evidence" value="ECO:0007669"/>
    <property type="project" value="UniProtKB-KW"/>
</dbReference>
<dbReference type="PROSITE" id="PS51858">
    <property type="entry name" value="PPPDE"/>
    <property type="match status" value="1"/>
</dbReference>
<dbReference type="AlphaFoldDB" id="A0A1Q9CI16"/>
<feature type="domain" description="PPPDE" evidence="5">
    <location>
        <begin position="30"/>
        <end position="219"/>
    </location>
</feature>
<dbReference type="GO" id="GO:0016579">
    <property type="term" value="P:protein deubiquitination"/>
    <property type="evidence" value="ECO:0007669"/>
    <property type="project" value="TreeGrafter"/>
</dbReference>
<keyword evidence="2" id="KW-0645">Protease</keyword>
<reference evidence="6 7" key="1">
    <citation type="submission" date="2016-02" db="EMBL/GenBank/DDBJ databases">
        <title>Genome analysis of coral dinoflagellate symbionts highlights evolutionary adaptations to a symbiotic lifestyle.</title>
        <authorList>
            <person name="Aranda M."/>
            <person name="Li Y."/>
            <person name="Liew Y.J."/>
            <person name="Baumgarten S."/>
            <person name="Simakov O."/>
            <person name="Wilson M."/>
            <person name="Piel J."/>
            <person name="Ashoor H."/>
            <person name="Bougouffa S."/>
            <person name="Bajic V.B."/>
            <person name="Ryu T."/>
            <person name="Ravasi T."/>
            <person name="Bayer T."/>
            <person name="Micklem G."/>
            <person name="Kim H."/>
            <person name="Bhak J."/>
            <person name="Lajeunesse T.C."/>
            <person name="Voolstra C.R."/>
        </authorList>
    </citation>
    <scope>NUCLEOTIDE SEQUENCE [LARGE SCALE GENOMIC DNA]</scope>
    <source>
        <strain evidence="6 7">CCMP2467</strain>
    </source>
</reference>
<protein>
    <submittedName>
        <fullName evidence="6">Desumoylating isopeptidase 2</fullName>
    </submittedName>
</protein>
<dbReference type="PANTHER" id="PTHR12378:SF80">
    <property type="entry name" value="IP06716P-RELATED"/>
    <property type="match status" value="1"/>
</dbReference>
<evidence type="ECO:0000313" key="7">
    <source>
        <dbReference type="Proteomes" id="UP000186817"/>
    </source>
</evidence>
<dbReference type="Proteomes" id="UP000186817">
    <property type="component" value="Unassembled WGS sequence"/>
</dbReference>
<proteinExistence type="inferred from homology"/>
<dbReference type="OrthoDB" id="413266at2759"/>
<comment type="similarity">
    <text evidence="1">Belongs to the DeSI family.</text>
</comment>
<dbReference type="Gene3D" id="3.90.1720.30">
    <property type="entry name" value="PPPDE domains"/>
    <property type="match status" value="1"/>
</dbReference>
<dbReference type="SMART" id="SM01179">
    <property type="entry name" value="DUF862"/>
    <property type="match status" value="1"/>
</dbReference>